<evidence type="ECO:0000256" key="1">
    <source>
        <dbReference type="SAM" id="Phobius"/>
    </source>
</evidence>
<sequence>MSGCVLMAISKCSITSAYRSGDRGHPCLVPFLIGKRGDSDPFILICAWGALYRAFIFALILGPRPIWDNVSSRKVQSTRSNAFSASNDRMRADVFCWVVW</sequence>
<dbReference type="AlphaFoldDB" id="A0AAV6YQD2"/>
<evidence type="ECO:0000313" key="2">
    <source>
        <dbReference type="EMBL" id="KAG8537030.1"/>
    </source>
</evidence>
<feature type="transmembrane region" description="Helical" evidence="1">
    <location>
        <begin position="42"/>
        <end position="62"/>
    </location>
</feature>
<keyword evidence="1" id="KW-0812">Transmembrane</keyword>
<keyword evidence="1" id="KW-1133">Transmembrane helix</keyword>
<proteinExistence type="predicted"/>
<protein>
    <submittedName>
        <fullName evidence="2">Uncharacterized protein</fullName>
    </submittedName>
</protein>
<reference evidence="2" key="1">
    <citation type="thesis" date="2020" institute="ProQuest LLC" country="789 East Eisenhower Parkway, Ann Arbor, MI, USA">
        <title>Comparative Genomics and Chromosome Evolution.</title>
        <authorList>
            <person name="Mudd A.B."/>
        </authorList>
    </citation>
    <scope>NUCLEOTIDE SEQUENCE</scope>
    <source>
        <strain evidence="2">237g6f4</strain>
        <tissue evidence="2">Blood</tissue>
    </source>
</reference>
<organism evidence="2 3">
    <name type="scientific">Engystomops pustulosus</name>
    <name type="common">Tungara frog</name>
    <name type="synonym">Physalaemus pustulosus</name>
    <dbReference type="NCBI Taxonomy" id="76066"/>
    <lineage>
        <taxon>Eukaryota</taxon>
        <taxon>Metazoa</taxon>
        <taxon>Chordata</taxon>
        <taxon>Craniata</taxon>
        <taxon>Vertebrata</taxon>
        <taxon>Euteleostomi</taxon>
        <taxon>Amphibia</taxon>
        <taxon>Batrachia</taxon>
        <taxon>Anura</taxon>
        <taxon>Neobatrachia</taxon>
        <taxon>Hyloidea</taxon>
        <taxon>Leptodactylidae</taxon>
        <taxon>Leiuperinae</taxon>
        <taxon>Engystomops</taxon>
    </lineage>
</organism>
<evidence type="ECO:0000313" key="3">
    <source>
        <dbReference type="Proteomes" id="UP000824782"/>
    </source>
</evidence>
<dbReference type="Proteomes" id="UP000824782">
    <property type="component" value="Unassembled WGS sequence"/>
</dbReference>
<dbReference type="EMBL" id="WNYA01034628">
    <property type="protein sequence ID" value="KAG8537030.1"/>
    <property type="molecule type" value="Genomic_DNA"/>
</dbReference>
<name>A0AAV6YQD2_ENGPU</name>
<comment type="caution">
    <text evidence="2">The sequence shown here is derived from an EMBL/GenBank/DDBJ whole genome shotgun (WGS) entry which is preliminary data.</text>
</comment>
<gene>
    <name evidence="2" type="ORF">GDO81_025181</name>
</gene>
<accession>A0AAV6YQD2</accession>
<keyword evidence="1" id="KW-0472">Membrane</keyword>
<keyword evidence="3" id="KW-1185">Reference proteome</keyword>